<organism evidence="3">
    <name type="scientific">Neobodo designis</name>
    <name type="common">Flagellated protozoan</name>
    <name type="synonym">Bodo designis</name>
    <dbReference type="NCBI Taxonomy" id="312471"/>
    <lineage>
        <taxon>Eukaryota</taxon>
        <taxon>Discoba</taxon>
        <taxon>Euglenozoa</taxon>
        <taxon>Kinetoplastea</taxon>
        <taxon>Metakinetoplastina</taxon>
        <taxon>Neobodonida</taxon>
        <taxon>Neobodo</taxon>
    </lineage>
</organism>
<feature type="compositionally biased region" description="Low complexity" evidence="2">
    <location>
        <begin position="20"/>
        <end position="31"/>
    </location>
</feature>
<name>A0A7S1M9Y8_NEODS</name>
<evidence type="ECO:0000313" key="3">
    <source>
        <dbReference type="EMBL" id="CAD9125932.1"/>
    </source>
</evidence>
<evidence type="ECO:0000256" key="1">
    <source>
        <dbReference type="SAM" id="Coils"/>
    </source>
</evidence>
<reference evidence="3" key="1">
    <citation type="submission" date="2021-01" db="EMBL/GenBank/DDBJ databases">
        <authorList>
            <person name="Corre E."/>
            <person name="Pelletier E."/>
            <person name="Niang G."/>
            <person name="Scheremetjew M."/>
            <person name="Finn R."/>
            <person name="Kale V."/>
            <person name="Holt S."/>
            <person name="Cochrane G."/>
            <person name="Meng A."/>
            <person name="Brown T."/>
            <person name="Cohen L."/>
        </authorList>
    </citation>
    <scope>NUCLEOTIDE SEQUENCE</scope>
    <source>
        <strain evidence="3">CCAP 1951/1</strain>
    </source>
</reference>
<dbReference type="EMBL" id="HBGF01029840">
    <property type="protein sequence ID" value="CAD9125932.1"/>
    <property type="molecule type" value="Transcribed_RNA"/>
</dbReference>
<gene>
    <name evidence="3" type="ORF">NDES1114_LOCUS19855</name>
</gene>
<accession>A0A7S1M9Y8</accession>
<dbReference type="AlphaFoldDB" id="A0A7S1M9Y8"/>
<protein>
    <submittedName>
        <fullName evidence="3">Uncharacterized protein</fullName>
    </submittedName>
</protein>
<feature type="compositionally biased region" description="Low complexity" evidence="2">
    <location>
        <begin position="1"/>
        <end position="13"/>
    </location>
</feature>
<proteinExistence type="predicted"/>
<keyword evidence="1" id="KW-0175">Coiled coil</keyword>
<feature type="coiled-coil region" evidence="1">
    <location>
        <begin position="62"/>
        <end position="96"/>
    </location>
</feature>
<feature type="region of interest" description="Disordered" evidence="2">
    <location>
        <begin position="1"/>
        <end position="56"/>
    </location>
</feature>
<sequence>MPASSVAGSVAASVPPPAPRSCASSVAPSASGAGGRPIPSVAATRSRVSGAPTTTTVMQKRVDAVAQQLESERLARAKAEAELEATNRQLEALEKVLGLAAPPNLPSNRTSN</sequence>
<evidence type="ECO:0000256" key="2">
    <source>
        <dbReference type="SAM" id="MobiDB-lite"/>
    </source>
</evidence>